<feature type="region of interest" description="Disordered" evidence="1">
    <location>
        <begin position="110"/>
        <end position="159"/>
    </location>
</feature>
<feature type="compositionally biased region" description="Basic and acidic residues" evidence="1">
    <location>
        <begin position="115"/>
        <end position="141"/>
    </location>
</feature>
<dbReference type="Proteomes" id="UP000020077">
    <property type="component" value="Unassembled WGS sequence"/>
</dbReference>
<evidence type="ECO:0000256" key="1">
    <source>
        <dbReference type="SAM" id="MobiDB-lite"/>
    </source>
</evidence>
<accession>A0A084Y682</accession>
<proteinExistence type="predicted"/>
<reference evidence="2 3" key="1">
    <citation type="submission" date="2014-02" db="EMBL/GenBank/DDBJ databases">
        <title>Expanding our view of genomic diversity in Candidatus Accumulibacter clades.</title>
        <authorList>
            <person name="Skennerton C.T."/>
            <person name="Barr J.J."/>
            <person name="Slater F.R."/>
            <person name="Bond P.L."/>
            <person name="Tyson G.W."/>
        </authorList>
    </citation>
    <scope>NUCLEOTIDE SEQUENCE [LARGE SCALE GENOMIC DNA]</scope>
    <source>
        <strain evidence="3">BA-91</strain>
    </source>
</reference>
<evidence type="ECO:0000313" key="2">
    <source>
        <dbReference type="EMBL" id="KFB70226.1"/>
    </source>
</evidence>
<comment type="caution">
    <text evidence="2">The sequence shown here is derived from an EMBL/GenBank/DDBJ whole genome shotgun (WGS) entry which is preliminary data.</text>
</comment>
<organism evidence="2 3">
    <name type="scientific">Candidatus Accumulibacter phosphatis</name>
    <dbReference type="NCBI Taxonomy" id="327160"/>
    <lineage>
        <taxon>Bacteria</taxon>
        <taxon>Pseudomonadati</taxon>
        <taxon>Pseudomonadota</taxon>
        <taxon>Betaproteobacteria</taxon>
        <taxon>Candidatus Accumulibacter</taxon>
    </lineage>
</organism>
<gene>
    <name evidence="2" type="ORF">AW09_004682</name>
</gene>
<evidence type="ECO:0000313" key="3">
    <source>
        <dbReference type="Proteomes" id="UP000020077"/>
    </source>
</evidence>
<dbReference type="EMBL" id="JDVG02000736">
    <property type="protein sequence ID" value="KFB70226.1"/>
    <property type="molecule type" value="Genomic_DNA"/>
</dbReference>
<name>A0A084Y682_9PROT</name>
<protein>
    <submittedName>
        <fullName evidence="2">Uncharacterized protein</fullName>
    </submittedName>
</protein>
<sequence>MLIRQADACSLPKQAPYRVGMRTRQQQYLVPRGLATFQFDRRLCQAQPLRDKRQQRGVCPAIDRWRGKANLQRVAVQAGHFAAFRAGLDMDGQSEHAVGFAQPVEHGLQKNQQQLREDDGHQRRQVDGADGRHETLDRTQDGPRQLRYRLAQGRVRANP</sequence>
<dbReference type="AlphaFoldDB" id="A0A084Y682"/>